<proteinExistence type="inferred from homology"/>
<comment type="caution">
    <text evidence="3">The sequence shown here is derived from an EMBL/GenBank/DDBJ whole genome shotgun (WGS) entry which is preliminary data.</text>
</comment>
<keyword evidence="2" id="KW-0732">Signal</keyword>
<feature type="signal peptide" evidence="2">
    <location>
        <begin position="1"/>
        <end position="19"/>
    </location>
</feature>
<gene>
    <name evidence="3" type="ORF">DVW87_16905</name>
</gene>
<dbReference type="PANTHER" id="PTHR30203">
    <property type="entry name" value="OUTER MEMBRANE CATION EFFLUX PROTEIN"/>
    <property type="match status" value="1"/>
</dbReference>
<feature type="chain" id="PRO_5016910406" evidence="2">
    <location>
        <begin position="20"/>
        <end position="409"/>
    </location>
</feature>
<dbReference type="SUPFAM" id="SSF56954">
    <property type="entry name" value="Outer membrane efflux proteins (OEP)"/>
    <property type="match status" value="1"/>
</dbReference>
<dbReference type="Gene3D" id="1.20.1600.10">
    <property type="entry name" value="Outer membrane efflux proteins (OEP)"/>
    <property type="match status" value="1"/>
</dbReference>
<evidence type="ECO:0000256" key="1">
    <source>
        <dbReference type="ARBA" id="ARBA00007613"/>
    </source>
</evidence>
<dbReference type="OrthoDB" id="7616531at2"/>
<dbReference type="AlphaFoldDB" id="A0A369VS12"/>
<protein>
    <submittedName>
        <fullName evidence="3">TolC family protein</fullName>
    </submittedName>
</protein>
<evidence type="ECO:0000313" key="4">
    <source>
        <dbReference type="Proteomes" id="UP000253918"/>
    </source>
</evidence>
<name>A0A369VS12_9SPHN</name>
<dbReference type="EMBL" id="QQNB01000005">
    <property type="protein sequence ID" value="RDE04307.1"/>
    <property type="molecule type" value="Genomic_DNA"/>
</dbReference>
<accession>A0A369VS12</accession>
<dbReference type="Proteomes" id="UP000253918">
    <property type="component" value="Unassembled WGS sequence"/>
</dbReference>
<dbReference type="PANTHER" id="PTHR30203:SF24">
    <property type="entry name" value="BLR4935 PROTEIN"/>
    <property type="match status" value="1"/>
</dbReference>
<keyword evidence="4" id="KW-1185">Reference proteome</keyword>
<evidence type="ECO:0000256" key="2">
    <source>
        <dbReference type="SAM" id="SignalP"/>
    </source>
</evidence>
<organism evidence="3 4">
    <name type="scientific">Sphingomonas aracearum</name>
    <dbReference type="NCBI Taxonomy" id="2283317"/>
    <lineage>
        <taxon>Bacteria</taxon>
        <taxon>Pseudomonadati</taxon>
        <taxon>Pseudomonadota</taxon>
        <taxon>Alphaproteobacteria</taxon>
        <taxon>Sphingomonadales</taxon>
        <taxon>Sphingomonadaceae</taxon>
        <taxon>Sphingomonas</taxon>
    </lineage>
</organism>
<dbReference type="InterPro" id="IPR010131">
    <property type="entry name" value="MdtP/NodT-like"/>
</dbReference>
<reference evidence="3 4" key="1">
    <citation type="submission" date="2018-07" db="EMBL/GenBank/DDBJ databases">
        <title>a novel species of Sphingomonas isolated from the rhizosphere soil of Araceae plant.</title>
        <authorList>
            <person name="Zhiyong W."/>
            <person name="Qinglan Z."/>
            <person name="Zhiwei F."/>
            <person name="Ding X."/>
            <person name="Gejiao W."/>
            <person name="Shixue Z."/>
        </authorList>
    </citation>
    <scope>NUCLEOTIDE SEQUENCE [LARGE SCALE GENOMIC DNA]</scope>
    <source>
        <strain evidence="3 4">WZY 27</strain>
    </source>
</reference>
<evidence type="ECO:0000313" key="3">
    <source>
        <dbReference type="EMBL" id="RDE04307.1"/>
    </source>
</evidence>
<dbReference type="RefSeq" id="WP_114688976.1">
    <property type="nucleotide sequence ID" value="NZ_QQNB01000005.1"/>
</dbReference>
<dbReference type="GO" id="GO:0015562">
    <property type="term" value="F:efflux transmembrane transporter activity"/>
    <property type="evidence" value="ECO:0007669"/>
    <property type="project" value="InterPro"/>
</dbReference>
<sequence>MRASMMLATAALSTSAAQAQTLTYDQALREAAANAPGAVAERAGVTAAQAEARAAGSLPDPRVSVGVENYPVSGPPAFSLSRDSMTMKRVGFQQDLPNLAKRHAAQAQARAAVETAQAAQATKVRQIRLGAGQAWIDLAYAARRLTALDGIIHSLRALPAVARTAVASGTARPAQSLGIDQAIAGLEDRRDELVAGVARARAMLARWTGVQAPETVGDVPAIDLAPARLRAALEQHPDIVSADAGIRRAEADVDAARAEKRPDWGLEVAYQRRDPRYGDMMSAGVTMSLPLFARSRQDPRIAARQSARAQAEAEREETRRTLAADLEAALADHQMHHSQWQRAQRVLLPLARERSELETASYSAGRASLTDVVDAKASLADAELTVLDREAEVASDAIRLTIAFGSEDR</sequence>
<comment type="similarity">
    <text evidence="1">Belongs to the outer membrane factor (OMF) (TC 1.B.17) family.</text>
</comment>
<dbReference type="Pfam" id="PF02321">
    <property type="entry name" value="OEP"/>
    <property type="match status" value="1"/>
</dbReference>
<dbReference type="InterPro" id="IPR003423">
    <property type="entry name" value="OMP_efflux"/>
</dbReference>